<reference evidence="5 6" key="1">
    <citation type="submission" date="2022-10" db="EMBL/GenBank/DDBJ databases">
        <title>High-quality genome sequences of two octocoral-associated bacteria, Endozoicomonas euniceicola EF212 and Endozoicomonas gorgoniicola PS125.</title>
        <authorList>
            <person name="Chiou Y.-J."/>
            <person name="Chen Y.-H."/>
        </authorList>
    </citation>
    <scope>NUCLEOTIDE SEQUENCE [LARGE SCALE GENOMIC DNA]</scope>
    <source>
        <strain evidence="5 6">PS125</strain>
    </source>
</reference>
<dbReference type="Proteomes" id="UP001209854">
    <property type="component" value="Unassembled WGS sequence"/>
</dbReference>
<keyword evidence="2" id="KW-0378">Hydrolase</keyword>
<dbReference type="InterPro" id="IPR038765">
    <property type="entry name" value="Papain-like_cys_pep_sf"/>
</dbReference>
<keyword evidence="3" id="KW-0788">Thiol protease</keyword>
<dbReference type="GO" id="GO:0008233">
    <property type="term" value="F:peptidase activity"/>
    <property type="evidence" value="ECO:0007669"/>
    <property type="project" value="UniProtKB-KW"/>
</dbReference>
<name>A0ABT3N1B6_9GAMM</name>
<dbReference type="NCBIfam" id="TIGR01586">
    <property type="entry name" value="yopT_cys_prot"/>
    <property type="match status" value="1"/>
</dbReference>
<gene>
    <name evidence="5" type="ORF">NX722_20640</name>
</gene>
<sequence length="223" mass="25401">MDLYELARQCNGVVGWKFSQSNIKAVRLGGAGICAALSASWINYHAHDDSLANHFRSGGVGQPDILPIHNMMFLQESFNSHRIQLSKAQTQQLTNRQDHQLAATQKWFKMHGMILLTIARGHSAHQDVEYSIITSLAKSYSCYAYVIFGDVFASHSVAIWLGGSNYINGDICFFEPNYGEFWFESKQDFFRFFPAAFYQLRNSDRKCNESWIVMTYALSNRAL</sequence>
<evidence type="ECO:0000259" key="4">
    <source>
        <dbReference type="Pfam" id="PF03543"/>
    </source>
</evidence>
<organism evidence="5 6">
    <name type="scientific">Endozoicomonas gorgoniicola</name>
    <dbReference type="NCBI Taxonomy" id="1234144"/>
    <lineage>
        <taxon>Bacteria</taxon>
        <taxon>Pseudomonadati</taxon>
        <taxon>Pseudomonadota</taxon>
        <taxon>Gammaproteobacteria</taxon>
        <taxon>Oceanospirillales</taxon>
        <taxon>Endozoicomonadaceae</taxon>
        <taxon>Endozoicomonas</taxon>
    </lineage>
</organism>
<dbReference type="Pfam" id="PF03543">
    <property type="entry name" value="Peptidase_C58"/>
    <property type="match status" value="1"/>
</dbReference>
<comment type="caution">
    <text evidence="5">The sequence shown here is derived from an EMBL/GenBank/DDBJ whole genome shotgun (WGS) entry which is preliminary data.</text>
</comment>
<evidence type="ECO:0000256" key="3">
    <source>
        <dbReference type="ARBA" id="ARBA00022807"/>
    </source>
</evidence>
<protein>
    <submittedName>
        <fullName evidence="5">YopT-type cysteine protease domain-containing protein</fullName>
    </submittedName>
</protein>
<evidence type="ECO:0000313" key="6">
    <source>
        <dbReference type="Proteomes" id="UP001209854"/>
    </source>
</evidence>
<feature type="domain" description="Peptidase C58 YopT-type" evidence="4">
    <location>
        <begin position="18"/>
        <end position="199"/>
    </location>
</feature>
<dbReference type="GO" id="GO:0006508">
    <property type="term" value="P:proteolysis"/>
    <property type="evidence" value="ECO:0007669"/>
    <property type="project" value="UniProtKB-KW"/>
</dbReference>
<keyword evidence="6" id="KW-1185">Reference proteome</keyword>
<accession>A0ABT3N1B6</accession>
<dbReference type="EMBL" id="JAPFCC010000001">
    <property type="protein sequence ID" value="MCW7554984.1"/>
    <property type="molecule type" value="Genomic_DNA"/>
</dbReference>
<dbReference type="InterPro" id="IPR006473">
    <property type="entry name" value="Peptidase_C58_Yopt"/>
</dbReference>
<dbReference type="Gene3D" id="3.90.70.20">
    <property type="match status" value="1"/>
</dbReference>
<evidence type="ECO:0000313" key="5">
    <source>
        <dbReference type="EMBL" id="MCW7554984.1"/>
    </source>
</evidence>
<evidence type="ECO:0000256" key="2">
    <source>
        <dbReference type="ARBA" id="ARBA00022801"/>
    </source>
</evidence>
<proteinExistence type="predicted"/>
<dbReference type="RefSeq" id="WP_262564747.1">
    <property type="nucleotide sequence ID" value="NZ_JAPFCC010000001.1"/>
</dbReference>
<dbReference type="SUPFAM" id="SSF54001">
    <property type="entry name" value="Cysteine proteinases"/>
    <property type="match status" value="1"/>
</dbReference>
<evidence type="ECO:0000256" key="1">
    <source>
        <dbReference type="ARBA" id="ARBA00022670"/>
    </source>
</evidence>
<keyword evidence="1 5" id="KW-0645">Protease</keyword>